<keyword evidence="3" id="KW-1185">Reference proteome</keyword>
<accession>A0A3M7Q5R4</accession>
<sequence>RSSRACGQTLLKQPSAALERRSARACAQAMLKQPSAALEHLQYCYDKLAKTIFLLEMMLDLGFTLRVVNTSLRKKNLKIANFSVFLALFILTKIYQNFRKITSTNKSKNELIILKYQHNLRTTF</sequence>
<dbReference type="AlphaFoldDB" id="A0A3M7Q5R4"/>
<protein>
    <submittedName>
        <fullName evidence="2">Uncharacterized protein</fullName>
    </submittedName>
</protein>
<reference evidence="2 3" key="1">
    <citation type="journal article" date="2018" name="Sci. Rep.">
        <title>Genomic signatures of local adaptation to the degree of environmental predictability in rotifers.</title>
        <authorList>
            <person name="Franch-Gras L."/>
            <person name="Hahn C."/>
            <person name="Garcia-Roger E.M."/>
            <person name="Carmona M.J."/>
            <person name="Serra M."/>
            <person name="Gomez A."/>
        </authorList>
    </citation>
    <scope>NUCLEOTIDE SEQUENCE [LARGE SCALE GENOMIC DNA]</scope>
    <source>
        <strain evidence="2">HYR1</strain>
    </source>
</reference>
<feature type="transmembrane region" description="Helical" evidence="1">
    <location>
        <begin position="79"/>
        <end position="98"/>
    </location>
</feature>
<evidence type="ECO:0000313" key="2">
    <source>
        <dbReference type="EMBL" id="RNA06599.1"/>
    </source>
</evidence>
<name>A0A3M7Q5R4_BRAPC</name>
<organism evidence="2 3">
    <name type="scientific">Brachionus plicatilis</name>
    <name type="common">Marine rotifer</name>
    <name type="synonym">Brachionus muelleri</name>
    <dbReference type="NCBI Taxonomy" id="10195"/>
    <lineage>
        <taxon>Eukaryota</taxon>
        <taxon>Metazoa</taxon>
        <taxon>Spiralia</taxon>
        <taxon>Gnathifera</taxon>
        <taxon>Rotifera</taxon>
        <taxon>Eurotatoria</taxon>
        <taxon>Monogononta</taxon>
        <taxon>Pseudotrocha</taxon>
        <taxon>Ploima</taxon>
        <taxon>Brachionidae</taxon>
        <taxon>Brachionus</taxon>
    </lineage>
</organism>
<feature type="non-terminal residue" evidence="2">
    <location>
        <position position="1"/>
    </location>
</feature>
<dbReference type="Proteomes" id="UP000276133">
    <property type="component" value="Unassembled WGS sequence"/>
</dbReference>
<evidence type="ECO:0000256" key="1">
    <source>
        <dbReference type="SAM" id="Phobius"/>
    </source>
</evidence>
<evidence type="ECO:0000313" key="3">
    <source>
        <dbReference type="Proteomes" id="UP000276133"/>
    </source>
</evidence>
<dbReference type="EMBL" id="REGN01007337">
    <property type="protein sequence ID" value="RNA06599.1"/>
    <property type="molecule type" value="Genomic_DNA"/>
</dbReference>
<gene>
    <name evidence="2" type="ORF">BpHYR1_023543</name>
</gene>
<comment type="caution">
    <text evidence="2">The sequence shown here is derived from an EMBL/GenBank/DDBJ whole genome shotgun (WGS) entry which is preliminary data.</text>
</comment>
<keyword evidence="1" id="KW-1133">Transmembrane helix</keyword>
<proteinExistence type="predicted"/>
<keyword evidence="1" id="KW-0472">Membrane</keyword>
<keyword evidence="1" id="KW-0812">Transmembrane</keyword>